<reference evidence="1 2" key="1">
    <citation type="submission" date="2013-09" db="EMBL/GenBank/DDBJ databases">
        <title>High correlation between genotypes and phenotypes of environmental bacteria Comamonas testosteroni strains.</title>
        <authorList>
            <person name="Liu L."/>
            <person name="Zhu W."/>
            <person name="Xia X."/>
            <person name="Xu B."/>
            <person name="Luo M."/>
            <person name="Wang G."/>
        </authorList>
    </citation>
    <scope>NUCLEOTIDE SEQUENCE [LARGE SCALE GENOMIC DNA]</scope>
    <source>
        <strain evidence="1 2">JL14</strain>
    </source>
</reference>
<sequence>MHLQVDFACVPRYVVVVGRVLDSFAGAHLIPSLAPFGGSFIPAFREVLKVRDDQIAMTSMWLKNELHFGLEKIPDTLGKVTGCWVKLELVHVGSPNWKTGTLPHGNGFPLGLRK</sequence>
<protein>
    <submittedName>
        <fullName evidence="1">Uncharacterized protein</fullName>
    </submittedName>
</protein>
<accession>A0A0E3BA64</accession>
<dbReference type="EMBL" id="AWTN01000108">
    <property type="protein sequence ID" value="KGG87378.1"/>
    <property type="molecule type" value="Genomic_DNA"/>
</dbReference>
<evidence type="ECO:0000313" key="1">
    <source>
        <dbReference type="EMBL" id="KGG87378.1"/>
    </source>
</evidence>
<evidence type="ECO:0000313" key="2">
    <source>
        <dbReference type="Proteomes" id="UP000029567"/>
    </source>
</evidence>
<comment type="caution">
    <text evidence="1">The sequence shown here is derived from an EMBL/GenBank/DDBJ whole genome shotgun (WGS) entry which is preliminary data.</text>
</comment>
<dbReference type="Proteomes" id="UP000029567">
    <property type="component" value="Unassembled WGS sequence"/>
</dbReference>
<gene>
    <name evidence="1" type="ORF">P245_20150</name>
</gene>
<proteinExistence type="predicted"/>
<dbReference type="AlphaFoldDB" id="A0A0E3BA64"/>
<organism evidence="1 2">
    <name type="scientific">Comamonas thiooxydans</name>
    <dbReference type="NCBI Taxonomy" id="363952"/>
    <lineage>
        <taxon>Bacteria</taxon>
        <taxon>Pseudomonadati</taxon>
        <taxon>Pseudomonadota</taxon>
        <taxon>Betaproteobacteria</taxon>
        <taxon>Burkholderiales</taxon>
        <taxon>Comamonadaceae</taxon>
        <taxon>Comamonas</taxon>
    </lineage>
</organism>
<name>A0A0E3BA64_9BURK</name>